<evidence type="ECO:0000256" key="3">
    <source>
        <dbReference type="SAM" id="SignalP"/>
    </source>
</evidence>
<dbReference type="STRING" id="1085623.GNIT_3488"/>
<reference evidence="4 5" key="1">
    <citation type="journal article" date="2011" name="J. Bacteriol.">
        <title>Complete genome sequence of seawater bacterium Glaciecola nitratireducens FR1064T.</title>
        <authorList>
            <person name="Bian F."/>
            <person name="Qin Q.L."/>
            <person name="Xie B.B."/>
            <person name="Shu Y.L."/>
            <person name="Zhang X.Y."/>
            <person name="Yu Y."/>
            <person name="Chen B."/>
            <person name="Chen X.L."/>
            <person name="Zhou B.C."/>
            <person name="Zhang Y.Z."/>
        </authorList>
    </citation>
    <scope>NUCLEOTIDE SEQUENCE [LARGE SCALE GENOMIC DNA]</scope>
    <source>
        <strain evidence="5">JCM 12485 / KCTC 12276 / FR1064</strain>
    </source>
</reference>
<dbReference type="PANTHER" id="PTHR30203:SF23">
    <property type="entry name" value="OUTER MEMBRANE EFFLUX PROTEIN"/>
    <property type="match status" value="1"/>
</dbReference>
<dbReference type="RefSeq" id="WP_014110453.1">
    <property type="nucleotide sequence ID" value="NC_016041.1"/>
</dbReference>
<dbReference type="OrthoDB" id="5607838at2"/>
<evidence type="ECO:0000256" key="1">
    <source>
        <dbReference type="ARBA" id="ARBA00007613"/>
    </source>
</evidence>
<keyword evidence="3" id="KW-0732">Signal</keyword>
<dbReference type="Proteomes" id="UP000009282">
    <property type="component" value="Chromosome"/>
</dbReference>
<dbReference type="PANTHER" id="PTHR30203">
    <property type="entry name" value="OUTER MEMBRANE CATION EFFLUX PROTEIN"/>
    <property type="match status" value="1"/>
</dbReference>
<dbReference type="GO" id="GO:0015562">
    <property type="term" value="F:efflux transmembrane transporter activity"/>
    <property type="evidence" value="ECO:0007669"/>
    <property type="project" value="InterPro"/>
</dbReference>
<accession>G4QNM4</accession>
<keyword evidence="5" id="KW-1185">Reference proteome</keyword>
<dbReference type="eggNOG" id="COG1538">
    <property type="taxonomic scope" value="Bacteria"/>
</dbReference>
<dbReference type="Gene3D" id="1.20.1600.10">
    <property type="entry name" value="Outer membrane efflux proteins (OEP)"/>
    <property type="match status" value="1"/>
</dbReference>
<sequence length="495" mass="55495">MRFLKSGYFPSLKTAMVSIVLFNFAAPVSHANANQRAKQGVDTKEKGMQSLTLPQAISLAIANDPWLVRSEISEQAMLDRSDAVDTLPNPVVSIGLANLPTDGFVFDQEPMTQLKAGVAQQFTRGNSRGIQRKQLQELAYQYPLLRQDRMAKTEVMVSSLWLEVYRAQQIVALIENDKALFQQLAEIVQASYSSAVGNVRQQDIVRAQLELTRLEDRLNTLMSQKEQAGSQLLEWFNNGNPQPLASVDFAQYKRVSVERPSIESLAQSKVELLAGFDQQALAQVLNAHPSILAIEQRIDAGETGIKLAKQAYKPQWGVNASYAYRADDQLGRSRADFFSVGLSFDLPLFTQSSQDKKVSAAVREAEAIKTDKLLALRGLVSQLQSTWSRYQRLLKRQTLFDDNILVQTREQAEASLTAYTNDDGDFSEVVRARIDDLNARIDMLNIEVDLLKAQVELNYYFTTQESTFNTARAFDSIERFDQQSQPATAVKVGEY</sequence>
<proteinExistence type="inferred from homology"/>
<dbReference type="Pfam" id="PF02321">
    <property type="entry name" value="OEP"/>
    <property type="match status" value="1"/>
</dbReference>
<dbReference type="InterPro" id="IPR003423">
    <property type="entry name" value="OMP_efflux"/>
</dbReference>
<evidence type="ECO:0000313" key="4">
    <source>
        <dbReference type="EMBL" id="AEP31582.1"/>
    </source>
</evidence>
<feature type="signal peptide" evidence="3">
    <location>
        <begin position="1"/>
        <end position="25"/>
    </location>
</feature>
<dbReference type="HOGENOM" id="CLU_012817_15_1_6"/>
<dbReference type="EMBL" id="CP003060">
    <property type="protein sequence ID" value="AEP31582.1"/>
    <property type="molecule type" value="Genomic_DNA"/>
</dbReference>
<dbReference type="KEGG" id="gni:GNIT_3488"/>
<protein>
    <submittedName>
        <fullName evidence="4">Putative cation efflux protein</fullName>
    </submittedName>
</protein>
<keyword evidence="2" id="KW-0175">Coiled coil</keyword>
<dbReference type="SUPFAM" id="SSF56954">
    <property type="entry name" value="Outer membrane efflux proteins (OEP)"/>
    <property type="match status" value="1"/>
</dbReference>
<evidence type="ECO:0000313" key="5">
    <source>
        <dbReference type="Proteomes" id="UP000009282"/>
    </source>
</evidence>
<feature type="coiled-coil region" evidence="2">
    <location>
        <begin position="204"/>
        <end position="231"/>
    </location>
</feature>
<gene>
    <name evidence="4" type="ordered locus">GNIT_3488</name>
</gene>
<feature type="coiled-coil region" evidence="2">
    <location>
        <begin position="427"/>
        <end position="454"/>
    </location>
</feature>
<comment type="similarity">
    <text evidence="1">Belongs to the outer membrane factor (OMF) (TC 1.B.17) family.</text>
</comment>
<name>G4QNM4_GLANF</name>
<dbReference type="InterPro" id="IPR010131">
    <property type="entry name" value="MdtP/NodT-like"/>
</dbReference>
<evidence type="ECO:0000256" key="2">
    <source>
        <dbReference type="SAM" id="Coils"/>
    </source>
</evidence>
<feature type="chain" id="PRO_5003467411" evidence="3">
    <location>
        <begin position="26"/>
        <end position="495"/>
    </location>
</feature>
<organism evidence="4 5">
    <name type="scientific">Glaciecola nitratireducens (strain JCM 12485 / KCTC 12276 / FR1064)</name>
    <dbReference type="NCBI Taxonomy" id="1085623"/>
    <lineage>
        <taxon>Bacteria</taxon>
        <taxon>Pseudomonadati</taxon>
        <taxon>Pseudomonadota</taxon>
        <taxon>Gammaproteobacteria</taxon>
        <taxon>Alteromonadales</taxon>
        <taxon>Alteromonadaceae</taxon>
        <taxon>Brumicola</taxon>
    </lineage>
</organism>
<dbReference type="AlphaFoldDB" id="G4QNM4"/>